<dbReference type="AlphaFoldDB" id="A0AAD8IDI1"/>
<organism evidence="1 2">
    <name type="scientific">Heracleum sosnowskyi</name>
    <dbReference type="NCBI Taxonomy" id="360622"/>
    <lineage>
        <taxon>Eukaryota</taxon>
        <taxon>Viridiplantae</taxon>
        <taxon>Streptophyta</taxon>
        <taxon>Embryophyta</taxon>
        <taxon>Tracheophyta</taxon>
        <taxon>Spermatophyta</taxon>
        <taxon>Magnoliopsida</taxon>
        <taxon>eudicotyledons</taxon>
        <taxon>Gunneridae</taxon>
        <taxon>Pentapetalae</taxon>
        <taxon>asterids</taxon>
        <taxon>campanulids</taxon>
        <taxon>Apiales</taxon>
        <taxon>Apiaceae</taxon>
        <taxon>Apioideae</taxon>
        <taxon>apioid superclade</taxon>
        <taxon>Tordylieae</taxon>
        <taxon>Tordyliinae</taxon>
        <taxon>Heracleum</taxon>
    </lineage>
</organism>
<dbReference type="EMBL" id="JAUIZM010000005">
    <property type="protein sequence ID" value="KAK1383054.1"/>
    <property type="molecule type" value="Genomic_DNA"/>
</dbReference>
<proteinExistence type="predicted"/>
<gene>
    <name evidence="1" type="ORF">POM88_020789</name>
</gene>
<dbReference type="Proteomes" id="UP001237642">
    <property type="component" value="Unassembled WGS sequence"/>
</dbReference>
<reference evidence="1" key="2">
    <citation type="submission" date="2023-05" db="EMBL/GenBank/DDBJ databases">
        <authorList>
            <person name="Schelkunov M.I."/>
        </authorList>
    </citation>
    <scope>NUCLEOTIDE SEQUENCE</scope>
    <source>
        <strain evidence="1">Hsosn_3</strain>
        <tissue evidence="1">Leaf</tissue>
    </source>
</reference>
<evidence type="ECO:0000313" key="2">
    <source>
        <dbReference type="Proteomes" id="UP001237642"/>
    </source>
</evidence>
<protein>
    <submittedName>
        <fullName evidence="1">Uncharacterized protein</fullName>
    </submittedName>
</protein>
<sequence>MRSYIQMLTVVFCSNISCRCIHLTRTYSEEGVPPIDSILRQHGQETFINRMLSVDVPVSSLAKKHLFFFKDEIILNPFFAQCLRDFLECMESQDSDLEKLLKATSQLHDLIDQGCDRIDASSICVPRMLWSYPLHRCFGNSTENCSRGSQGI</sequence>
<name>A0AAD8IDI1_9APIA</name>
<accession>A0AAD8IDI1</accession>
<evidence type="ECO:0000313" key="1">
    <source>
        <dbReference type="EMBL" id="KAK1383054.1"/>
    </source>
</evidence>
<reference evidence="1" key="1">
    <citation type="submission" date="2023-02" db="EMBL/GenBank/DDBJ databases">
        <title>Genome of toxic invasive species Heracleum sosnowskyi carries increased number of genes despite the absence of recent whole-genome duplications.</title>
        <authorList>
            <person name="Schelkunov M."/>
            <person name="Shtratnikova V."/>
            <person name="Makarenko M."/>
            <person name="Klepikova A."/>
            <person name="Omelchenko D."/>
            <person name="Novikova G."/>
            <person name="Obukhova E."/>
            <person name="Bogdanov V."/>
            <person name="Penin A."/>
            <person name="Logacheva M."/>
        </authorList>
    </citation>
    <scope>NUCLEOTIDE SEQUENCE</scope>
    <source>
        <strain evidence="1">Hsosn_3</strain>
        <tissue evidence="1">Leaf</tissue>
    </source>
</reference>
<keyword evidence="2" id="KW-1185">Reference proteome</keyword>
<comment type="caution">
    <text evidence="1">The sequence shown here is derived from an EMBL/GenBank/DDBJ whole genome shotgun (WGS) entry which is preliminary data.</text>
</comment>